<dbReference type="InterPro" id="IPR003856">
    <property type="entry name" value="LPS_length_determ_N"/>
</dbReference>
<feature type="domain" description="AAA" evidence="19">
    <location>
        <begin position="520"/>
        <end position="682"/>
    </location>
</feature>
<dbReference type="Gene3D" id="3.40.50.300">
    <property type="entry name" value="P-loop containing nucleotide triphosphate hydrolases"/>
    <property type="match status" value="1"/>
</dbReference>
<dbReference type="GO" id="GO:0005886">
    <property type="term" value="C:plasma membrane"/>
    <property type="evidence" value="ECO:0007669"/>
    <property type="project" value="UniProtKB-SubCell"/>
</dbReference>
<feature type="coiled-coil region" evidence="16">
    <location>
        <begin position="236"/>
        <end position="292"/>
    </location>
</feature>
<evidence type="ECO:0000256" key="7">
    <source>
        <dbReference type="ARBA" id="ARBA00022679"/>
    </source>
</evidence>
<evidence type="ECO:0000256" key="5">
    <source>
        <dbReference type="ARBA" id="ARBA00022475"/>
    </source>
</evidence>
<keyword evidence="11" id="KW-0067">ATP-binding</keyword>
<accession>A0A2M8J042</accession>
<evidence type="ECO:0000259" key="20">
    <source>
        <dbReference type="Pfam" id="PF13807"/>
    </source>
</evidence>
<dbReference type="InterPro" id="IPR025669">
    <property type="entry name" value="AAA_dom"/>
</dbReference>
<keyword evidence="13 17" id="KW-0472">Membrane</keyword>
<evidence type="ECO:0000256" key="17">
    <source>
        <dbReference type="SAM" id="Phobius"/>
    </source>
</evidence>
<evidence type="ECO:0000259" key="19">
    <source>
        <dbReference type="Pfam" id="PF13614"/>
    </source>
</evidence>
<dbReference type="InterPro" id="IPR005702">
    <property type="entry name" value="Wzc-like_C"/>
</dbReference>
<evidence type="ECO:0000256" key="11">
    <source>
        <dbReference type="ARBA" id="ARBA00022840"/>
    </source>
</evidence>
<keyword evidence="22" id="KW-1185">Reference proteome</keyword>
<keyword evidence="5" id="KW-1003">Cell membrane</keyword>
<dbReference type="EMBL" id="PGTB01000054">
    <property type="protein sequence ID" value="PJE36147.1"/>
    <property type="molecule type" value="Genomic_DNA"/>
</dbReference>
<proteinExistence type="inferred from homology"/>
<dbReference type="SUPFAM" id="SSF52540">
    <property type="entry name" value="P-loop containing nucleoside triphosphate hydrolases"/>
    <property type="match status" value="1"/>
</dbReference>
<evidence type="ECO:0000256" key="16">
    <source>
        <dbReference type="SAM" id="Coils"/>
    </source>
</evidence>
<comment type="subcellular location">
    <subcellularLocation>
        <location evidence="1">Cell inner membrane</location>
        <topology evidence="1">Multi-pass membrane protein</topology>
    </subcellularLocation>
</comment>
<keyword evidence="7" id="KW-0808">Transferase</keyword>
<evidence type="ECO:0000256" key="9">
    <source>
        <dbReference type="ARBA" id="ARBA00022741"/>
    </source>
</evidence>
<evidence type="ECO:0000313" key="21">
    <source>
        <dbReference type="EMBL" id="PJE36147.1"/>
    </source>
</evidence>
<dbReference type="Pfam" id="PF13807">
    <property type="entry name" value="GNVR"/>
    <property type="match status" value="1"/>
</dbReference>
<dbReference type="PANTHER" id="PTHR32309">
    <property type="entry name" value="TYROSINE-PROTEIN KINASE"/>
    <property type="match status" value="1"/>
</dbReference>
<evidence type="ECO:0000256" key="2">
    <source>
        <dbReference type="ARBA" id="ARBA00007316"/>
    </source>
</evidence>
<dbReference type="GO" id="GO:0004715">
    <property type="term" value="F:non-membrane spanning protein tyrosine kinase activity"/>
    <property type="evidence" value="ECO:0007669"/>
    <property type="project" value="UniProtKB-EC"/>
</dbReference>
<keyword evidence="10" id="KW-0418">Kinase</keyword>
<evidence type="ECO:0000256" key="6">
    <source>
        <dbReference type="ARBA" id="ARBA00022519"/>
    </source>
</evidence>
<keyword evidence="12 17" id="KW-1133">Transmembrane helix</keyword>
<evidence type="ECO:0000256" key="3">
    <source>
        <dbReference type="ARBA" id="ARBA00008883"/>
    </source>
</evidence>
<keyword evidence="14" id="KW-0829">Tyrosine-protein kinase</keyword>
<evidence type="ECO:0000259" key="18">
    <source>
        <dbReference type="Pfam" id="PF02706"/>
    </source>
</evidence>
<dbReference type="PANTHER" id="PTHR32309:SF13">
    <property type="entry name" value="FERRIC ENTEROBACTIN TRANSPORT PROTEIN FEPE"/>
    <property type="match status" value="1"/>
</dbReference>
<evidence type="ECO:0000256" key="15">
    <source>
        <dbReference type="ARBA" id="ARBA00051245"/>
    </source>
</evidence>
<evidence type="ECO:0000256" key="4">
    <source>
        <dbReference type="ARBA" id="ARBA00011903"/>
    </source>
</evidence>
<organism evidence="21 22">
    <name type="scientific">Pseudooceanicola lipolyticus</name>
    <dbReference type="NCBI Taxonomy" id="2029104"/>
    <lineage>
        <taxon>Bacteria</taxon>
        <taxon>Pseudomonadati</taxon>
        <taxon>Pseudomonadota</taxon>
        <taxon>Alphaproteobacteria</taxon>
        <taxon>Rhodobacterales</taxon>
        <taxon>Paracoccaceae</taxon>
        <taxon>Pseudooceanicola</taxon>
    </lineage>
</organism>
<comment type="caution">
    <text evidence="21">The sequence shown here is derived from an EMBL/GenBank/DDBJ whole genome shotgun (WGS) entry which is preliminary data.</text>
</comment>
<evidence type="ECO:0000256" key="1">
    <source>
        <dbReference type="ARBA" id="ARBA00004429"/>
    </source>
</evidence>
<dbReference type="InterPro" id="IPR050445">
    <property type="entry name" value="Bact_polysacc_biosynth/exp"/>
</dbReference>
<evidence type="ECO:0000256" key="12">
    <source>
        <dbReference type="ARBA" id="ARBA00022989"/>
    </source>
</evidence>
<evidence type="ECO:0000256" key="8">
    <source>
        <dbReference type="ARBA" id="ARBA00022692"/>
    </source>
</evidence>
<comment type="similarity">
    <text evidence="3">Belongs to the etk/wzc family.</text>
</comment>
<dbReference type="Pfam" id="PF13614">
    <property type="entry name" value="AAA_31"/>
    <property type="match status" value="1"/>
</dbReference>
<dbReference type="Proteomes" id="UP000231553">
    <property type="component" value="Unassembled WGS sequence"/>
</dbReference>
<comment type="catalytic activity">
    <reaction evidence="15">
        <text>L-tyrosyl-[protein] + ATP = O-phospho-L-tyrosyl-[protein] + ADP + H(+)</text>
        <dbReference type="Rhea" id="RHEA:10596"/>
        <dbReference type="Rhea" id="RHEA-COMP:10136"/>
        <dbReference type="Rhea" id="RHEA-COMP:20101"/>
        <dbReference type="ChEBI" id="CHEBI:15378"/>
        <dbReference type="ChEBI" id="CHEBI:30616"/>
        <dbReference type="ChEBI" id="CHEBI:46858"/>
        <dbReference type="ChEBI" id="CHEBI:61978"/>
        <dbReference type="ChEBI" id="CHEBI:456216"/>
        <dbReference type="EC" id="2.7.10.2"/>
    </reaction>
</comment>
<dbReference type="NCBIfam" id="TIGR01007">
    <property type="entry name" value="eps_fam"/>
    <property type="match status" value="1"/>
</dbReference>
<keyword evidence="6" id="KW-0997">Cell inner membrane</keyword>
<evidence type="ECO:0000256" key="14">
    <source>
        <dbReference type="ARBA" id="ARBA00023137"/>
    </source>
</evidence>
<gene>
    <name evidence="21" type="ORF">CVM52_13450</name>
</gene>
<protein>
    <recommendedName>
        <fullName evidence="4">non-specific protein-tyrosine kinase</fullName>
        <ecNumber evidence="4">2.7.10.2</ecNumber>
    </recommendedName>
</protein>
<evidence type="ECO:0000256" key="10">
    <source>
        <dbReference type="ARBA" id="ARBA00022777"/>
    </source>
</evidence>
<dbReference type="Pfam" id="PF02706">
    <property type="entry name" value="Wzz"/>
    <property type="match status" value="1"/>
</dbReference>
<dbReference type="AlphaFoldDB" id="A0A2M8J042"/>
<dbReference type="GO" id="GO:0005524">
    <property type="term" value="F:ATP binding"/>
    <property type="evidence" value="ECO:0007669"/>
    <property type="project" value="UniProtKB-KW"/>
</dbReference>
<keyword evidence="9" id="KW-0547">Nucleotide-binding</keyword>
<comment type="similarity">
    <text evidence="2">Belongs to the CpsD/CapB family.</text>
</comment>
<dbReference type="InterPro" id="IPR032807">
    <property type="entry name" value="GNVR"/>
</dbReference>
<evidence type="ECO:0000313" key="22">
    <source>
        <dbReference type="Proteomes" id="UP000231553"/>
    </source>
</evidence>
<name>A0A2M8J042_9RHOB</name>
<sequence length="718" mass="78770">MTQPFPKLATTQPAQVAASAEMDDVIDLGALLSVLWRGKWIIGFITVLAVLAGGYYAYVAATPLYTAKSVVMLETREERVTDLESVIGGLSGDSSVINSEAEVLRSRSLLKKVVAQLNLERDPEFNADLRPPEWQDQVKARIRGAIASLLPAGPETTPAVDEYPDAQTEALVNALLARMTVRNIPQSLVFEITVKTEQPQKSARIADKVAELYVLNQIEVKFEATEQATTWLTERVTQLQTELELAESRVKDFTASTALVNAESLQAQERQLKELRDRIQAMQLSATNVQARVEALRSAGTPEDKAAIANDSRLTRLLQEASSDPTAMTAFDLRYQQIIDRGELELSRANSQLAALSTSRDEMQTQIETQGQDLIRLQQLTREAEASRLLYEHFLSRLKETAAQEGIQQADSRVLSQAVPPAVPSEPRKSLVLAMAGMLGLMLGVGLVLIREARKNTYRTARDLELSTGYTVMGQVPLLPARKRRDTVTYLATKPTSAAAEAIRNLRTSIMLSNVDRPPKVIVTTSSIPGEGKTMLSLALAQNFSGMGKKVLLIEGDIRRRVIGQYLGQAPKDGLLSVLSGTQPLSELVVHDDGIGADILIGEKTSANAADIFSSESFARLLAEAKREYDLIVLDTPPVLVVPDARIIAQNADVILFAVKWDSTSKSQVEEALRMFESVNQRVSGLILNHISPKGMKRYGYGGKYGAYSAYGRKYYVN</sequence>
<evidence type="ECO:0000256" key="13">
    <source>
        <dbReference type="ARBA" id="ARBA00023136"/>
    </source>
</evidence>
<dbReference type="RefSeq" id="WP_100163009.1">
    <property type="nucleotide sequence ID" value="NZ_PGTB01000054.1"/>
</dbReference>
<dbReference type="OrthoDB" id="230260at2"/>
<feature type="transmembrane region" description="Helical" evidence="17">
    <location>
        <begin position="40"/>
        <end position="58"/>
    </location>
</feature>
<keyword evidence="16" id="KW-0175">Coiled coil</keyword>
<feature type="domain" description="Tyrosine-protein kinase G-rich" evidence="20">
    <location>
        <begin position="377"/>
        <end position="453"/>
    </location>
</feature>
<dbReference type="InterPro" id="IPR027417">
    <property type="entry name" value="P-loop_NTPase"/>
</dbReference>
<dbReference type="EC" id="2.7.10.2" evidence="4"/>
<feature type="domain" description="Polysaccharide chain length determinant N-terminal" evidence="18">
    <location>
        <begin position="26"/>
        <end position="117"/>
    </location>
</feature>
<reference evidence="21 22" key="1">
    <citation type="journal article" date="2018" name="Int. J. Syst. Evol. Microbiol.">
        <title>Pseudooceanicola lipolyticus sp. nov., a marine alphaproteobacterium, reclassification of Oceanicola flagellatus as Pseudooceanicola flagellatus comb. nov. and emended description of the genus Pseudooceanicola.</title>
        <authorList>
            <person name="Huang M.-M."/>
            <person name="Guo L.-L."/>
            <person name="Wu Y.-H."/>
            <person name="Lai Q.-L."/>
            <person name="Shao Z.-Z."/>
            <person name="Wang C.-S."/>
            <person name="Wu M."/>
            <person name="Xu X.-W."/>
        </authorList>
    </citation>
    <scope>NUCLEOTIDE SEQUENCE [LARGE SCALE GENOMIC DNA]</scope>
    <source>
        <strain evidence="21 22">157</strain>
    </source>
</reference>
<feature type="transmembrane region" description="Helical" evidence="17">
    <location>
        <begin position="431"/>
        <end position="450"/>
    </location>
</feature>
<dbReference type="CDD" id="cd05387">
    <property type="entry name" value="BY-kinase"/>
    <property type="match status" value="1"/>
</dbReference>
<keyword evidence="8 17" id="KW-0812">Transmembrane</keyword>